<dbReference type="EMBL" id="LOBU02000015">
    <property type="protein sequence ID" value="OKA05675.1"/>
    <property type="molecule type" value="Genomic_DNA"/>
</dbReference>
<reference evidence="3 5" key="1">
    <citation type="submission" date="2015-12" db="EMBL/GenBank/DDBJ databases">
        <title>Amycolatopsis regifaucium genome sequencing and assembly.</title>
        <authorList>
            <person name="Mayilraj S."/>
        </authorList>
    </citation>
    <scope>NUCLEOTIDE SEQUENCE [LARGE SCALE GENOMIC DNA]</scope>
    <source>
        <strain evidence="3 5">GY080</strain>
    </source>
</reference>
<organism evidence="3 5">
    <name type="scientific">Amycolatopsis regifaucium</name>
    <dbReference type="NCBI Taxonomy" id="546365"/>
    <lineage>
        <taxon>Bacteria</taxon>
        <taxon>Bacillati</taxon>
        <taxon>Actinomycetota</taxon>
        <taxon>Actinomycetes</taxon>
        <taxon>Pseudonocardiales</taxon>
        <taxon>Pseudonocardiaceae</taxon>
        <taxon>Amycolatopsis</taxon>
    </lineage>
</organism>
<keyword evidence="1" id="KW-1133">Transmembrane helix</keyword>
<comment type="caution">
    <text evidence="3">The sequence shown here is derived from an EMBL/GenBank/DDBJ whole genome shotgun (WGS) entry which is preliminary data.</text>
</comment>
<dbReference type="PANTHER" id="PTHR40763:SF5">
    <property type="entry name" value="MEMBRANE PROTEIN"/>
    <property type="match status" value="1"/>
</dbReference>
<sequence length="162" mass="17891">MNEASSPQLRISDQDRESALAALGDHLTVGRIDIDEFGERSAKVTAAKTRGELSEVFLDLPEPHPVFDKPQAAVSEPEKPMTPWAGISPMQRVMGALLPILFIATIALIVTTDLTWWFILVPIGISAVGEGIWGKGWDNAHKKLAKQHRRELRHGRHGELES</sequence>
<keyword evidence="1" id="KW-0472">Membrane</keyword>
<accession>A0A154MDF7</accession>
<dbReference type="EMBL" id="LQCI01000034">
    <property type="protein sequence ID" value="KZB82253.1"/>
    <property type="molecule type" value="Genomic_DNA"/>
</dbReference>
<name>A0A154MDF7_9PSEU</name>
<evidence type="ECO:0000313" key="4">
    <source>
        <dbReference type="EMBL" id="OKA05675.1"/>
    </source>
</evidence>
<dbReference type="RefSeq" id="WP_061983514.1">
    <property type="nucleotide sequence ID" value="NZ_FOPQ01000001.1"/>
</dbReference>
<reference evidence="4 6" key="2">
    <citation type="submission" date="2016-11" db="EMBL/GenBank/DDBJ databases">
        <title>Genome sequencing of Amycolatopsis regifaucium.</title>
        <authorList>
            <person name="Mayilraj S."/>
            <person name="Kaur N."/>
        </authorList>
    </citation>
    <scope>NUCLEOTIDE SEQUENCE [LARGE SCALE GENOMIC DNA]</scope>
    <source>
        <strain evidence="4 6">GY080</strain>
    </source>
</reference>
<evidence type="ECO:0000313" key="6">
    <source>
        <dbReference type="Proteomes" id="UP000186883"/>
    </source>
</evidence>
<dbReference type="Pfam" id="PF08044">
    <property type="entry name" value="DUF1707"/>
    <property type="match status" value="1"/>
</dbReference>
<feature type="domain" description="DUF1707" evidence="2">
    <location>
        <begin position="9"/>
        <end position="61"/>
    </location>
</feature>
<evidence type="ECO:0000313" key="5">
    <source>
        <dbReference type="Proteomes" id="UP000076321"/>
    </source>
</evidence>
<feature type="transmembrane region" description="Helical" evidence="1">
    <location>
        <begin position="93"/>
        <end position="110"/>
    </location>
</feature>
<evidence type="ECO:0000259" key="2">
    <source>
        <dbReference type="Pfam" id="PF08044"/>
    </source>
</evidence>
<proteinExistence type="predicted"/>
<keyword evidence="1" id="KW-0812">Transmembrane</keyword>
<evidence type="ECO:0000256" key="1">
    <source>
        <dbReference type="SAM" id="Phobius"/>
    </source>
</evidence>
<dbReference type="Proteomes" id="UP000186883">
    <property type="component" value="Unassembled WGS sequence"/>
</dbReference>
<gene>
    <name evidence="4" type="ORF">ATP06_0220955</name>
    <name evidence="3" type="ORF">AVL48_10025</name>
</gene>
<dbReference type="OrthoDB" id="3534574at2"/>
<dbReference type="PANTHER" id="PTHR40763">
    <property type="entry name" value="MEMBRANE PROTEIN-RELATED"/>
    <property type="match status" value="1"/>
</dbReference>
<dbReference type="InterPro" id="IPR012551">
    <property type="entry name" value="DUF1707_SHOCT-like"/>
</dbReference>
<keyword evidence="6" id="KW-1185">Reference proteome</keyword>
<protein>
    <recommendedName>
        <fullName evidence="2">DUF1707 domain-containing protein</fullName>
    </recommendedName>
</protein>
<evidence type="ECO:0000313" key="3">
    <source>
        <dbReference type="EMBL" id="KZB82253.1"/>
    </source>
</evidence>
<feature type="transmembrane region" description="Helical" evidence="1">
    <location>
        <begin position="116"/>
        <end position="133"/>
    </location>
</feature>
<dbReference type="AlphaFoldDB" id="A0A154MDF7"/>
<dbReference type="Proteomes" id="UP000076321">
    <property type="component" value="Unassembled WGS sequence"/>
</dbReference>